<evidence type="ECO:0000313" key="9">
    <source>
        <dbReference type="EMBL" id="MFD1784023.1"/>
    </source>
</evidence>
<dbReference type="PANTHER" id="PTHR34406">
    <property type="entry name" value="PROTEIN YCEI"/>
    <property type="match status" value="1"/>
</dbReference>
<keyword evidence="5 7" id="KW-0472">Membrane</keyword>
<dbReference type="SMART" id="SM00867">
    <property type="entry name" value="YceI"/>
    <property type="match status" value="1"/>
</dbReference>
<comment type="subcellular location">
    <subcellularLocation>
        <location evidence="1">Cell membrane</location>
        <topology evidence="1">Multi-pass membrane protein</topology>
    </subcellularLocation>
</comment>
<evidence type="ECO:0000256" key="1">
    <source>
        <dbReference type="ARBA" id="ARBA00004651"/>
    </source>
</evidence>
<evidence type="ECO:0000256" key="4">
    <source>
        <dbReference type="ARBA" id="ARBA00022989"/>
    </source>
</evidence>
<evidence type="ECO:0000256" key="7">
    <source>
        <dbReference type="SAM" id="Phobius"/>
    </source>
</evidence>
<keyword evidence="3 7" id="KW-0812">Transmembrane</keyword>
<comment type="caution">
    <text evidence="9">The sequence shown here is derived from an EMBL/GenBank/DDBJ whole genome shotgun (WGS) entry which is preliminary data.</text>
</comment>
<accession>A0ABW4N1V1</accession>
<dbReference type="Gene3D" id="2.40.128.110">
    <property type="entry name" value="Lipid/polyisoprenoid-binding, YceI-like"/>
    <property type="match status" value="1"/>
</dbReference>
<dbReference type="SUPFAM" id="SSF101874">
    <property type="entry name" value="YceI-like"/>
    <property type="match status" value="1"/>
</dbReference>
<feature type="transmembrane region" description="Helical" evidence="7">
    <location>
        <begin position="16"/>
        <end position="37"/>
    </location>
</feature>
<keyword evidence="4 7" id="KW-1133">Transmembrane helix</keyword>
<feature type="compositionally biased region" description="Low complexity" evidence="6">
    <location>
        <begin position="258"/>
        <end position="273"/>
    </location>
</feature>
<evidence type="ECO:0000259" key="8">
    <source>
        <dbReference type="SMART" id="SM00867"/>
    </source>
</evidence>
<dbReference type="Pfam" id="PF04264">
    <property type="entry name" value="YceI"/>
    <property type="match status" value="1"/>
</dbReference>
<dbReference type="Pfam" id="PF01292">
    <property type="entry name" value="Ni_hydr_CYTB"/>
    <property type="match status" value="1"/>
</dbReference>
<dbReference type="SUPFAM" id="SSF81342">
    <property type="entry name" value="Transmembrane di-heme cytochromes"/>
    <property type="match status" value="1"/>
</dbReference>
<keyword evidence="10" id="KW-1185">Reference proteome</keyword>
<dbReference type="InterPro" id="IPR011577">
    <property type="entry name" value="Cyt_b561_bac/Ni-Hgenase"/>
</dbReference>
<dbReference type="InterPro" id="IPR016174">
    <property type="entry name" value="Di-haem_cyt_TM"/>
</dbReference>
<gene>
    <name evidence="9" type="ORF">ACFSC0_11510</name>
</gene>
<dbReference type="Proteomes" id="UP001597237">
    <property type="component" value="Unassembled WGS sequence"/>
</dbReference>
<evidence type="ECO:0000313" key="10">
    <source>
        <dbReference type="Proteomes" id="UP001597237"/>
    </source>
</evidence>
<proteinExistence type="predicted"/>
<organism evidence="9 10">
    <name type="scientific">Phenylobacterium terrae</name>
    <dbReference type="NCBI Taxonomy" id="2665495"/>
    <lineage>
        <taxon>Bacteria</taxon>
        <taxon>Pseudomonadati</taxon>
        <taxon>Pseudomonadota</taxon>
        <taxon>Alphaproteobacteria</taxon>
        <taxon>Caulobacterales</taxon>
        <taxon>Caulobacteraceae</taxon>
        <taxon>Phenylobacterium</taxon>
    </lineage>
</organism>
<evidence type="ECO:0000256" key="2">
    <source>
        <dbReference type="ARBA" id="ARBA00022475"/>
    </source>
</evidence>
<dbReference type="RefSeq" id="WP_377282789.1">
    <property type="nucleotide sequence ID" value="NZ_JBHRSI010000008.1"/>
</dbReference>
<keyword evidence="2" id="KW-1003">Cell membrane</keyword>
<dbReference type="InterPro" id="IPR007372">
    <property type="entry name" value="Lipid/polyisoprenoid-bd_YceI"/>
</dbReference>
<dbReference type="PANTHER" id="PTHR34406:SF1">
    <property type="entry name" value="PROTEIN YCEI"/>
    <property type="match status" value="1"/>
</dbReference>
<name>A0ABW4N1V1_9CAUL</name>
<protein>
    <submittedName>
        <fullName evidence="9">YceI family protein</fullName>
    </submittedName>
</protein>
<evidence type="ECO:0000256" key="3">
    <source>
        <dbReference type="ARBA" id="ARBA00022692"/>
    </source>
</evidence>
<feature type="region of interest" description="Disordered" evidence="6">
    <location>
        <begin position="231"/>
        <end position="273"/>
    </location>
</feature>
<dbReference type="InterPro" id="IPR036761">
    <property type="entry name" value="TTHA0802/YceI-like_sf"/>
</dbReference>
<feature type="domain" description="Lipid/polyisoprenoid-binding YceI-like" evidence="8">
    <location>
        <begin position="275"/>
        <end position="434"/>
    </location>
</feature>
<feature type="transmembrane region" description="Helical" evidence="7">
    <location>
        <begin position="95"/>
        <end position="115"/>
    </location>
</feature>
<feature type="transmembrane region" description="Helical" evidence="7">
    <location>
        <begin position="205"/>
        <end position="226"/>
    </location>
</feature>
<sequence length="435" mass="47008">MSDVAENPARAGSGRYATIAIVLHWTIAALILTQIVLAGRMEDRGPEAFAVTQLHKSVGVTILLLSLVRLGWRLMNPPPPMPDTLRRWEKTLAGFTHAAFYVVMIGMPLTGWIMVSTSRIEIPTLLYGVIPWPDLPGTDAMSRDAREGLHEFGEAGHDLIIKGFYGLIALHVAGALKHQLLSRDEPVLARMAPGARAGRWLEPRLAIIALAAAAVAAFAAVVTPPLGGLRPPAAAPAEDAEPLEATGPGEPLAADSGAVAPAEPETPAAAGEPIAWRLDDGSKIEFETAWGQTKIEGEFERFSADIRFSPDALDRSRVSVTIDVASVDTGDPQRDEALPGFDFFNIDEHPRATFVADRFERTGEDRYIARGRLTLKGVTRPVSLPFELDIDEDKARVRGETSLDRTAFGVGQGEFAATDQIPADVKIEVDIRARR</sequence>
<dbReference type="EMBL" id="JBHUEY010000001">
    <property type="protein sequence ID" value="MFD1784023.1"/>
    <property type="molecule type" value="Genomic_DNA"/>
</dbReference>
<evidence type="ECO:0000256" key="6">
    <source>
        <dbReference type="SAM" id="MobiDB-lite"/>
    </source>
</evidence>
<reference evidence="10" key="1">
    <citation type="journal article" date="2019" name="Int. J. Syst. Evol. Microbiol.">
        <title>The Global Catalogue of Microorganisms (GCM) 10K type strain sequencing project: providing services to taxonomists for standard genome sequencing and annotation.</title>
        <authorList>
            <consortium name="The Broad Institute Genomics Platform"/>
            <consortium name="The Broad Institute Genome Sequencing Center for Infectious Disease"/>
            <person name="Wu L."/>
            <person name="Ma J."/>
        </authorList>
    </citation>
    <scope>NUCLEOTIDE SEQUENCE [LARGE SCALE GENOMIC DNA]</scope>
    <source>
        <strain evidence="10">DFY28</strain>
    </source>
</reference>
<feature type="transmembrane region" description="Helical" evidence="7">
    <location>
        <begin position="58"/>
        <end position="75"/>
    </location>
</feature>
<evidence type="ECO:0000256" key="5">
    <source>
        <dbReference type="ARBA" id="ARBA00023136"/>
    </source>
</evidence>